<dbReference type="Proteomes" id="UP001418796">
    <property type="component" value="Unassembled WGS sequence"/>
</dbReference>
<evidence type="ECO:0000256" key="1">
    <source>
        <dbReference type="SAM" id="MobiDB-lite"/>
    </source>
</evidence>
<reference evidence="2 3" key="1">
    <citation type="submission" date="2024-03" db="EMBL/GenBank/DDBJ databases">
        <title>Bacilli Hybrid Assemblies.</title>
        <authorList>
            <person name="Kovac J."/>
        </authorList>
    </citation>
    <scope>NUCLEOTIDE SEQUENCE [LARGE SCALE GENOMIC DNA]</scope>
    <source>
        <strain evidence="2 3">FSL R7-0666</strain>
    </source>
</reference>
<evidence type="ECO:0008006" key="4">
    <source>
        <dbReference type="Google" id="ProtNLM"/>
    </source>
</evidence>
<dbReference type="EMBL" id="JBCITK010000001">
    <property type="protein sequence ID" value="MEN0644925.1"/>
    <property type="molecule type" value="Genomic_DNA"/>
</dbReference>
<comment type="caution">
    <text evidence="2">The sequence shown here is derived from an EMBL/GenBank/DDBJ whole genome shotgun (WGS) entry which is preliminary data.</text>
</comment>
<proteinExistence type="predicted"/>
<dbReference type="RefSeq" id="WP_343131546.1">
    <property type="nucleotide sequence ID" value="NZ_JBCITK010000001.1"/>
</dbReference>
<sequence length="57" mass="6326">MSDKKVPEGHDRSFRKGFAAGYKEDKRTNGNSKRPSDLPNGHGLSYDKGYNAGKKAR</sequence>
<protein>
    <recommendedName>
        <fullName evidence="4">General stress protein</fullName>
    </recommendedName>
</protein>
<evidence type="ECO:0000313" key="3">
    <source>
        <dbReference type="Proteomes" id="UP001418796"/>
    </source>
</evidence>
<keyword evidence="3" id="KW-1185">Reference proteome</keyword>
<feature type="compositionally biased region" description="Basic and acidic residues" evidence="1">
    <location>
        <begin position="1"/>
        <end position="14"/>
    </location>
</feature>
<name>A0ABU9VMK1_9BACI</name>
<feature type="region of interest" description="Disordered" evidence="1">
    <location>
        <begin position="1"/>
        <end position="57"/>
    </location>
</feature>
<gene>
    <name evidence="2" type="ORF">MKY91_17350</name>
</gene>
<organism evidence="2 3">
    <name type="scientific">Alkalicoccobacillus gibsonii</name>
    <dbReference type="NCBI Taxonomy" id="79881"/>
    <lineage>
        <taxon>Bacteria</taxon>
        <taxon>Bacillati</taxon>
        <taxon>Bacillota</taxon>
        <taxon>Bacilli</taxon>
        <taxon>Bacillales</taxon>
        <taxon>Bacillaceae</taxon>
        <taxon>Alkalicoccobacillus</taxon>
    </lineage>
</organism>
<evidence type="ECO:0000313" key="2">
    <source>
        <dbReference type="EMBL" id="MEN0644925.1"/>
    </source>
</evidence>
<accession>A0ABU9VMK1</accession>